<protein>
    <submittedName>
        <fullName evidence="1">Uncharacterized protein</fullName>
    </submittedName>
</protein>
<organism evidence="1 2">
    <name type="scientific">Piloderma croceum (strain F 1598)</name>
    <dbReference type="NCBI Taxonomy" id="765440"/>
    <lineage>
        <taxon>Eukaryota</taxon>
        <taxon>Fungi</taxon>
        <taxon>Dikarya</taxon>
        <taxon>Basidiomycota</taxon>
        <taxon>Agaricomycotina</taxon>
        <taxon>Agaricomycetes</taxon>
        <taxon>Agaricomycetidae</taxon>
        <taxon>Atheliales</taxon>
        <taxon>Atheliaceae</taxon>
        <taxon>Piloderma</taxon>
    </lineage>
</organism>
<dbReference type="EMBL" id="KN833031">
    <property type="protein sequence ID" value="KIM76824.1"/>
    <property type="molecule type" value="Genomic_DNA"/>
</dbReference>
<keyword evidence="2" id="KW-1185">Reference proteome</keyword>
<accession>A0A0C3FA83</accession>
<dbReference type="InParanoid" id="A0A0C3FA83"/>
<dbReference type="HOGENOM" id="CLU_2400473_0_0_1"/>
<proteinExistence type="predicted"/>
<name>A0A0C3FA83_PILCF</name>
<dbReference type="AlphaFoldDB" id="A0A0C3FA83"/>
<evidence type="ECO:0000313" key="2">
    <source>
        <dbReference type="Proteomes" id="UP000054166"/>
    </source>
</evidence>
<sequence>MQEAGDSSSIQYISTGTSCILYNASRLPPDDRQGSTADHNLVSLNVTKHTASISSCITIHVLYVHPTPARSHNAWLWALFRFQSSRLSGLFAM</sequence>
<reference evidence="1 2" key="1">
    <citation type="submission" date="2014-04" db="EMBL/GenBank/DDBJ databases">
        <authorList>
            <consortium name="DOE Joint Genome Institute"/>
            <person name="Kuo A."/>
            <person name="Tarkka M."/>
            <person name="Buscot F."/>
            <person name="Kohler A."/>
            <person name="Nagy L.G."/>
            <person name="Floudas D."/>
            <person name="Copeland A."/>
            <person name="Barry K.W."/>
            <person name="Cichocki N."/>
            <person name="Veneault-Fourrey C."/>
            <person name="LaButti K."/>
            <person name="Lindquist E.A."/>
            <person name="Lipzen A."/>
            <person name="Lundell T."/>
            <person name="Morin E."/>
            <person name="Murat C."/>
            <person name="Sun H."/>
            <person name="Tunlid A."/>
            <person name="Henrissat B."/>
            <person name="Grigoriev I.V."/>
            <person name="Hibbett D.S."/>
            <person name="Martin F."/>
            <person name="Nordberg H.P."/>
            <person name="Cantor M.N."/>
            <person name="Hua S.X."/>
        </authorList>
    </citation>
    <scope>NUCLEOTIDE SEQUENCE [LARGE SCALE GENOMIC DNA]</scope>
    <source>
        <strain evidence="1 2">F 1598</strain>
    </source>
</reference>
<gene>
    <name evidence="1" type="ORF">PILCRDRAFT_637882</name>
</gene>
<evidence type="ECO:0000313" key="1">
    <source>
        <dbReference type="EMBL" id="KIM76824.1"/>
    </source>
</evidence>
<reference evidence="2" key="2">
    <citation type="submission" date="2015-01" db="EMBL/GenBank/DDBJ databases">
        <title>Evolutionary Origins and Diversification of the Mycorrhizal Mutualists.</title>
        <authorList>
            <consortium name="DOE Joint Genome Institute"/>
            <consortium name="Mycorrhizal Genomics Consortium"/>
            <person name="Kohler A."/>
            <person name="Kuo A."/>
            <person name="Nagy L.G."/>
            <person name="Floudas D."/>
            <person name="Copeland A."/>
            <person name="Barry K.W."/>
            <person name="Cichocki N."/>
            <person name="Veneault-Fourrey C."/>
            <person name="LaButti K."/>
            <person name="Lindquist E.A."/>
            <person name="Lipzen A."/>
            <person name="Lundell T."/>
            <person name="Morin E."/>
            <person name="Murat C."/>
            <person name="Riley R."/>
            <person name="Ohm R."/>
            <person name="Sun H."/>
            <person name="Tunlid A."/>
            <person name="Henrissat B."/>
            <person name="Grigoriev I.V."/>
            <person name="Hibbett D.S."/>
            <person name="Martin F."/>
        </authorList>
    </citation>
    <scope>NUCLEOTIDE SEQUENCE [LARGE SCALE GENOMIC DNA]</scope>
    <source>
        <strain evidence="2">F 1598</strain>
    </source>
</reference>
<dbReference type="Proteomes" id="UP000054166">
    <property type="component" value="Unassembled WGS sequence"/>
</dbReference>